<evidence type="ECO:0000256" key="1">
    <source>
        <dbReference type="SAM" id="MobiDB-lite"/>
    </source>
</evidence>
<evidence type="ECO:0000313" key="2">
    <source>
        <dbReference type="EMBL" id="EGW02837.1"/>
    </source>
</evidence>
<protein>
    <submittedName>
        <fullName evidence="2">Uncharacterized protein</fullName>
    </submittedName>
</protein>
<gene>
    <name evidence="2" type="ORF">I79_014672</name>
</gene>
<name>G3HUQ8_CRIGR</name>
<accession>G3HUQ8</accession>
<feature type="region of interest" description="Disordered" evidence="1">
    <location>
        <begin position="1"/>
        <end position="57"/>
    </location>
</feature>
<evidence type="ECO:0000313" key="3">
    <source>
        <dbReference type="Proteomes" id="UP000001075"/>
    </source>
</evidence>
<dbReference type="InParanoid" id="G3HUQ8"/>
<organism evidence="2 3">
    <name type="scientific">Cricetulus griseus</name>
    <name type="common">Chinese hamster</name>
    <name type="synonym">Cricetulus barabensis griseus</name>
    <dbReference type="NCBI Taxonomy" id="10029"/>
    <lineage>
        <taxon>Eukaryota</taxon>
        <taxon>Metazoa</taxon>
        <taxon>Chordata</taxon>
        <taxon>Craniata</taxon>
        <taxon>Vertebrata</taxon>
        <taxon>Euteleostomi</taxon>
        <taxon>Mammalia</taxon>
        <taxon>Eutheria</taxon>
        <taxon>Euarchontoglires</taxon>
        <taxon>Glires</taxon>
        <taxon>Rodentia</taxon>
        <taxon>Myomorpha</taxon>
        <taxon>Muroidea</taxon>
        <taxon>Cricetidae</taxon>
        <taxon>Cricetinae</taxon>
        <taxon>Cricetulus</taxon>
    </lineage>
</organism>
<dbReference type="Proteomes" id="UP000001075">
    <property type="component" value="Unassembled WGS sequence"/>
</dbReference>
<proteinExistence type="predicted"/>
<reference evidence="3" key="1">
    <citation type="journal article" date="2011" name="Nat. Biotechnol.">
        <title>The genomic sequence of the Chinese hamster ovary (CHO)-K1 cell line.</title>
        <authorList>
            <person name="Xu X."/>
            <person name="Nagarajan H."/>
            <person name="Lewis N.E."/>
            <person name="Pan S."/>
            <person name="Cai Z."/>
            <person name="Liu X."/>
            <person name="Chen W."/>
            <person name="Xie M."/>
            <person name="Wang W."/>
            <person name="Hammond S."/>
            <person name="Andersen M.R."/>
            <person name="Neff N."/>
            <person name="Passarelli B."/>
            <person name="Koh W."/>
            <person name="Fan H.C."/>
            <person name="Wang J."/>
            <person name="Gui Y."/>
            <person name="Lee K.H."/>
            <person name="Betenbaugh M.J."/>
            <person name="Quake S.R."/>
            <person name="Famili I."/>
            <person name="Palsson B.O."/>
            <person name="Wang J."/>
        </authorList>
    </citation>
    <scope>NUCLEOTIDE SEQUENCE [LARGE SCALE GENOMIC DNA]</scope>
    <source>
        <strain evidence="3">CHO K1 cell line</strain>
    </source>
</reference>
<dbReference type="EMBL" id="JH000745">
    <property type="protein sequence ID" value="EGW02837.1"/>
    <property type="molecule type" value="Genomic_DNA"/>
</dbReference>
<sequence length="57" mass="6130">MEIHPMACGGDFQDPAGPGSSSSPYAKSTARPVLQSPRAPRRQRGPEDTSLQFDDPM</sequence>
<dbReference type="AlphaFoldDB" id="G3HUQ8"/>